<sequence>MSACSTLTHSPVKSGNALQQLQVSTNGRFLQYQDGQPFFWLADTAWLLFQKLSREEAERYLDDRKDKGFNVIQVMVIHDLPAVNFYGDYAFNGEGFTEPKVSKGHSFTDEEQYDYWDHVDYIADLAAKKGLYLAMVPAWGTIAKKQPQEGEWAAQYADWLGQRFAHRINIIWLNGGDIYGNEIPQVWEKMGTALDKHADQQLITFHPRGRTQSSTWFHNSDWLDFNMFQSGHRRYDQIGTDDPATWKGEDNWRYINEDYARLPIKPSIDGEPSYENIPRGLHDPKEGYWNDADTRRYAYWSVFAGAFGHTFGNNAVMQMHKPNSGDGAFGVRNYWYEGMHEPGAGQMQYLKNLMLSRPYFERVPAQNLIAGANGDEYNYLVATRGQNYAFIYTYTGRSFDIDGSKINAKFVTASWYNPQNGETSPALKMKNHAVLHFDPPGEEQAANDWVLILDFK</sequence>
<gene>
    <name evidence="3" type="ORF">AX660_02965</name>
</gene>
<evidence type="ECO:0000259" key="1">
    <source>
        <dbReference type="Pfam" id="PF12904"/>
    </source>
</evidence>
<proteinExistence type="predicted"/>
<comment type="caution">
    <text evidence="3">The sequence shown here is derived from an EMBL/GenBank/DDBJ whole genome shotgun (WGS) entry which is preliminary data.</text>
</comment>
<dbReference type="PANTHER" id="PTHR37836:SF3">
    <property type="entry name" value="ENDOGLUCANASE"/>
    <property type="match status" value="1"/>
</dbReference>
<reference evidence="4" key="1">
    <citation type="submission" date="2016-02" db="EMBL/GenBank/DDBJ databases">
        <authorList>
            <person name="Schultz-Johansen M."/>
            <person name="Glaring M.A."/>
            <person name="Bech P.K."/>
            <person name="Stougaard P."/>
        </authorList>
    </citation>
    <scope>NUCLEOTIDE SEQUENCE [LARGE SCALE GENOMIC DNA]</scope>
    <source>
        <strain evidence="4">S66</strain>
    </source>
</reference>
<dbReference type="SUPFAM" id="SSF51445">
    <property type="entry name" value="(Trans)glycosidases"/>
    <property type="match status" value="1"/>
</dbReference>
<feature type="domain" description="Putative collagen-binding" evidence="1">
    <location>
        <begin position="363"/>
        <end position="454"/>
    </location>
</feature>
<dbReference type="STRING" id="1799789.AX660_02965"/>
<dbReference type="InterPro" id="IPR017853">
    <property type="entry name" value="GH"/>
</dbReference>
<feature type="domain" description="Apiosidase-like catalytic" evidence="2">
    <location>
        <begin position="24"/>
        <end position="361"/>
    </location>
</feature>
<protein>
    <submittedName>
        <fullName evidence="3">Glycoside hydrolase</fullName>
    </submittedName>
</protein>
<name>A0A148KKS6_9ALTE</name>
<dbReference type="EMBL" id="LSNE01000020">
    <property type="protein sequence ID" value="KXI26903.1"/>
    <property type="molecule type" value="Genomic_DNA"/>
</dbReference>
<dbReference type="PANTHER" id="PTHR37836">
    <property type="entry name" value="LMO1036 PROTEIN"/>
    <property type="match status" value="1"/>
</dbReference>
<dbReference type="GO" id="GO:0016787">
    <property type="term" value="F:hydrolase activity"/>
    <property type="evidence" value="ECO:0007669"/>
    <property type="project" value="UniProtKB-KW"/>
</dbReference>
<dbReference type="Proteomes" id="UP000070299">
    <property type="component" value="Unassembled WGS sequence"/>
</dbReference>
<dbReference type="InterPro" id="IPR025277">
    <property type="entry name" value="Apiosidase-like_cat_dom"/>
</dbReference>
<dbReference type="Pfam" id="PF13204">
    <property type="entry name" value="Apiosidase"/>
    <property type="match status" value="1"/>
</dbReference>
<keyword evidence="4" id="KW-1185">Reference proteome</keyword>
<keyword evidence="3" id="KW-0378">Hydrolase</keyword>
<organism evidence="3 4">
    <name type="scientific">Paraglaciecola hydrolytica</name>
    <dbReference type="NCBI Taxonomy" id="1799789"/>
    <lineage>
        <taxon>Bacteria</taxon>
        <taxon>Pseudomonadati</taxon>
        <taxon>Pseudomonadota</taxon>
        <taxon>Gammaproteobacteria</taxon>
        <taxon>Alteromonadales</taxon>
        <taxon>Alteromonadaceae</taxon>
        <taxon>Paraglaciecola</taxon>
    </lineage>
</organism>
<dbReference type="AlphaFoldDB" id="A0A148KKS6"/>
<dbReference type="OrthoDB" id="8108447at2"/>
<evidence type="ECO:0000313" key="4">
    <source>
        <dbReference type="Proteomes" id="UP000070299"/>
    </source>
</evidence>
<dbReference type="InterPro" id="IPR024749">
    <property type="entry name" value="Collagen-bd_put"/>
</dbReference>
<accession>A0A148KKS6</accession>
<evidence type="ECO:0000313" key="3">
    <source>
        <dbReference type="EMBL" id="KXI26903.1"/>
    </source>
</evidence>
<dbReference type="Pfam" id="PF12904">
    <property type="entry name" value="Collagen_bind_2"/>
    <property type="match status" value="1"/>
</dbReference>
<evidence type="ECO:0000259" key="2">
    <source>
        <dbReference type="Pfam" id="PF13204"/>
    </source>
</evidence>
<dbReference type="Gene3D" id="3.20.20.80">
    <property type="entry name" value="Glycosidases"/>
    <property type="match status" value="1"/>
</dbReference>